<gene>
    <name evidence="1" type="ORF">HP507_10855</name>
</gene>
<organism evidence="1 2">
    <name type="scientific">Curtobacterium pusillum</name>
    <dbReference type="NCBI Taxonomy" id="69373"/>
    <lineage>
        <taxon>Bacteria</taxon>
        <taxon>Bacillati</taxon>
        <taxon>Actinomycetota</taxon>
        <taxon>Actinomycetes</taxon>
        <taxon>Micrococcales</taxon>
        <taxon>Microbacteriaceae</taxon>
        <taxon>Curtobacterium</taxon>
    </lineage>
</organism>
<keyword evidence="2" id="KW-1185">Reference proteome</keyword>
<dbReference type="EMBL" id="JABMCE010000079">
    <property type="protein sequence ID" value="NUU14330.1"/>
    <property type="molecule type" value="Genomic_DNA"/>
</dbReference>
<dbReference type="InterPro" id="IPR050179">
    <property type="entry name" value="Trans_hexapeptide_repeat"/>
</dbReference>
<dbReference type="Proteomes" id="UP000573001">
    <property type="component" value="Unassembled WGS sequence"/>
</dbReference>
<comment type="caution">
    <text evidence="1">The sequence shown here is derived from an EMBL/GenBank/DDBJ whole genome shotgun (WGS) entry which is preliminary data.</text>
</comment>
<proteinExistence type="predicted"/>
<sequence>MPSNPKPNQDAFVSPAAVVASSATLAAGVRVWDGSHVEADAVVGPETLVGRGVTIGAGVAVGRRCKIQNAALVYGPAVIGAGVFVGPGAILTNDNVPRAVNPDGTVKGTTDWKPAPVIVEEGASIGAGATCVAPVRIGRWAMVAAGAVVTRDVPDHALVAGVPARRVGWVGRTGARLVRMDGDALTCPDTGDRFRLTEAGDQIEVTR</sequence>
<name>A0ABX2MBQ5_9MICO</name>
<accession>A0ABX2MBQ5</accession>
<dbReference type="Gene3D" id="2.160.10.10">
    <property type="entry name" value="Hexapeptide repeat proteins"/>
    <property type="match status" value="2"/>
</dbReference>
<dbReference type="PANTHER" id="PTHR43300:SF4">
    <property type="entry name" value="ACYL-[ACYL-CARRIER-PROTEIN]--UDP-N-ACETYLGLUCOSAMINE O-ACYLTRANSFERASE"/>
    <property type="match status" value="1"/>
</dbReference>
<protein>
    <submittedName>
        <fullName evidence="1">N-acetyltransferase</fullName>
    </submittedName>
</protein>
<evidence type="ECO:0000313" key="1">
    <source>
        <dbReference type="EMBL" id="NUU14330.1"/>
    </source>
</evidence>
<dbReference type="CDD" id="cd03358">
    <property type="entry name" value="LbH_WxcM_N_like"/>
    <property type="match status" value="1"/>
</dbReference>
<dbReference type="SUPFAM" id="SSF51161">
    <property type="entry name" value="Trimeric LpxA-like enzymes"/>
    <property type="match status" value="1"/>
</dbReference>
<dbReference type="Pfam" id="PF14602">
    <property type="entry name" value="Hexapep_2"/>
    <property type="match status" value="2"/>
</dbReference>
<evidence type="ECO:0000313" key="2">
    <source>
        <dbReference type="Proteomes" id="UP000573001"/>
    </source>
</evidence>
<dbReference type="InterPro" id="IPR011004">
    <property type="entry name" value="Trimer_LpxA-like_sf"/>
</dbReference>
<dbReference type="PANTHER" id="PTHR43300">
    <property type="entry name" value="ACETYLTRANSFERASE"/>
    <property type="match status" value="1"/>
</dbReference>
<dbReference type="InterPro" id="IPR001451">
    <property type="entry name" value="Hexapep"/>
</dbReference>
<reference evidence="1 2" key="1">
    <citation type="submission" date="2020-05" db="EMBL/GenBank/DDBJ databases">
        <title>Genome Sequencing of Type Strains.</title>
        <authorList>
            <person name="Lemaire J.F."/>
            <person name="Inderbitzin P."/>
            <person name="Gregorio O.A."/>
            <person name="Collins S.B."/>
            <person name="Wespe N."/>
            <person name="Knight-Connoni V."/>
        </authorList>
    </citation>
    <scope>NUCLEOTIDE SEQUENCE [LARGE SCALE GENOMIC DNA]</scope>
    <source>
        <strain evidence="1 2">ATCC 19096</strain>
    </source>
</reference>
<dbReference type="RefSeq" id="WP_175351804.1">
    <property type="nucleotide sequence ID" value="NZ_BAAAWQ010000001.1"/>
</dbReference>